<dbReference type="EMBL" id="CP069024">
    <property type="protein sequence ID" value="QRC92563.1"/>
    <property type="molecule type" value="Genomic_DNA"/>
</dbReference>
<reference evidence="2" key="1">
    <citation type="journal article" date="2021" name="BMC Genomics">
        <title>Chromosome-level genome assembly and manually-curated proteome of model necrotroph Parastagonospora nodorum Sn15 reveals a genome-wide trove of candidate effector homologs, and redundancy of virulence-related functions within an accessory chromosome.</title>
        <authorList>
            <person name="Bertazzoni S."/>
            <person name="Jones D.A.B."/>
            <person name="Phan H.T."/>
            <person name="Tan K.-C."/>
            <person name="Hane J.K."/>
        </authorList>
    </citation>
    <scope>NUCLEOTIDE SEQUENCE [LARGE SCALE GENOMIC DNA]</scope>
    <source>
        <strain evidence="2">SN15 / ATCC MYA-4574 / FGSC 10173)</strain>
    </source>
</reference>
<protein>
    <submittedName>
        <fullName evidence="1">Uncharacterized protein</fullName>
    </submittedName>
</protein>
<organism evidence="1 2">
    <name type="scientific">Phaeosphaeria nodorum (strain SN15 / ATCC MYA-4574 / FGSC 10173)</name>
    <name type="common">Glume blotch fungus</name>
    <name type="synonym">Parastagonospora nodorum</name>
    <dbReference type="NCBI Taxonomy" id="321614"/>
    <lineage>
        <taxon>Eukaryota</taxon>
        <taxon>Fungi</taxon>
        <taxon>Dikarya</taxon>
        <taxon>Ascomycota</taxon>
        <taxon>Pezizomycotina</taxon>
        <taxon>Dothideomycetes</taxon>
        <taxon>Pleosporomycetidae</taxon>
        <taxon>Pleosporales</taxon>
        <taxon>Pleosporineae</taxon>
        <taxon>Phaeosphaeriaceae</taxon>
        <taxon>Parastagonospora</taxon>
    </lineage>
</organism>
<evidence type="ECO:0000313" key="2">
    <source>
        <dbReference type="Proteomes" id="UP000663193"/>
    </source>
</evidence>
<dbReference type="Proteomes" id="UP000663193">
    <property type="component" value="Chromosome 2"/>
</dbReference>
<proteinExistence type="predicted"/>
<keyword evidence="2" id="KW-1185">Reference proteome</keyword>
<evidence type="ECO:0000313" key="1">
    <source>
        <dbReference type="EMBL" id="QRC92563.1"/>
    </source>
</evidence>
<dbReference type="VEuPathDB" id="FungiDB:JI435_402690"/>
<gene>
    <name evidence="1" type="ORF">JI435_402690</name>
</gene>
<name>A0A7U2HVT9_PHANO</name>
<dbReference type="AlphaFoldDB" id="A0A7U2HVT9"/>
<accession>A0A7U2HVT9</accession>
<sequence>MLIGGLLRRIALASLDGDEGKVADGVCRDLDQNSGSDGQTGVG</sequence>